<evidence type="ECO:0000313" key="4">
    <source>
        <dbReference type="Proteomes" id="UP001164286"/>
    </source>
</evidence>
<protein>
    <recommendedName>
        <fullName evidence="5">Transmembrane protein</fullName>
    </recommendedName>
</protein>
<evidence type="ECO:0000313" key="3">
    <source>
        <dbReference type="EMBL" id="KAI9635214.1"/>
    </source>
</evidence>
<keyword evidence="2" id="KW-0472">Membrane</keyword>
<proteinExistence type="predicted"/>
<reference evidence="3" key="1">
    <citation type="journal article" date="2022" name="G3 (Bethesda)">
        <title>High quality genome of the basidiomycete yeast Dioszegia hungarica PDD-24b-2 isolated from cloud water.</title>
        <authorList>
            <person name="Jarrige D."/>
            <person name="Haridas S."/>
            <person name="Bleykasten-Grosshans C."/>
            <person name="Joly M."/>
            <person name="Nadalig T."/>
            <person name="Sancelme M."/>
            <person name="Vuilleumier S."/>
            <person name="Grigoriev I.V."/>
            <person name="Amato P."/>
            <person name="Bringel F."/>
        </authorList>
    </citation>
    <scope>NUCLEOTIDE SEQUENCE</scope>
    <source>
        <strain evidence="3">PDD-24b-2</strain>
    </source>
</reference>
<feature type="region of interest" description="Disordered" evidence="1">
    <location>
        <begin position="1"/>
        <end position="47"/>
    </location>
</feature>
<dbReference type="GeneID" id="77731872"/>
<feature type="transmembrane region" description="Helical" evidence="2">
    <location>
        <begin position="79"/>
        <end position="97"/>
    </location>
</feature>
<evidence type="ECO:0000256" key="2">
    <source>
        <dbReference type="SAM" id="Phobius"/>
    </source>
</evidence>
<dbReference type="AlphaFoldDB" id="A0AA38H9V3"/>
<keyword evidence="2" id="KW-0812">Transmembrane</keyword>
<dbReference type="RefSeq" id="XP_052944991.1">
    <property type="nucleotide sequence ID" value="XM_053092667.1"/>
</dbReference>
<comment type="caution">
    <text evidence="3">The sequence shown here is derived from an EMBL/GenBank/DDBJ whole genome shotgun (WGS) entry which is preliminary data.</text>
</comment>
<evidence type="ECO:0008006" key="5">
    <source>
        <dbReference type="Google" id="ProtNLM"/>
    </source>
</evidence>
<evidence type="ECO:0000256" key="1">
    <source>
        <dbReference type="SAM" id="MobiDB-lite"/>
    </source>
</evidence>
<dbReference type="EMBL" id="JAKWFO010000005">
    <property type="protein sequence ID" value="KAI9635214.1"/>
    <property type="molecule type" value="Genomic_DNA"/>
</dbReference>
<dbReference type="Proteomes" id="UP001164286">
    <property type="component" value="Unassembled WGS sequence"/>
</dbReference>
<keyword evidence="2" id="KW-1133">Transmembrane helix</keyword>
<gene>
    <name evidence="3" type="ORF">MKK02DRAFT_43895</name>
</gene>
<organism evidence="3 4">
    <name type="scientific">Dioszegia hungarica</name>
    <dbReference type="NCBI Taxonomy" id="4972"/>
    <lineage>
        <taxon>Eukaryota</taxon>
        <taxon>Fungi</taxon>
        <taxon>Dikarya</taxon>
        <taxon>Basidiomycota</taxon>
        <taxon>Agaricomycotina</taxon>
        <taxon>Tremellomycetes</taxon>
        <taxon>Tremellales</taxon>
        <taxon>Bulleribasidiaceae</taxon>
        <taxon>Dioszegia</taxon>
    </lineage>
</organism>
<accession>A0AA38H9V3</accession>
<feature type="compositionally biased region" description="Low complexity" evidence="1">
    <location>
        <begin position="31"/>
        <end position="43"/>
    </location>
</feature>
<sequence>MRQTSEPYERHDGSDGNGELEDLSLPIQTGVRQRGTRQTSSRRVGARALPQQQHIIGGDVVRSMKRGLASRQKETRTRVLLYIAIGMFAILSTYWLVRIYKRINVVPEAILR</sequence>
<name>A0AA38H9V3_9TREE</name>
<keyword evidence="4" id="KW-1185">Reference proteome</keyword>